<feature type="region of interest" description="Disordered" evidence="1">
    <location>
        <begin position="150"/>
        <end position="204"/>
    </location>
</feature>
<name>A0A8J2JZD5_9HEXA</name>
<evidence type="ECO:0000313" key="3">
    <source>
        <dbReference type="Proteomes" id="UP000708208"/>
    </source>
</evidence>
<organism evidence="2 3">
    <name type="scientific">Allacma fusca</name>
    <dbReference type="NCBI Taxonomy" id="39272"/>
    <lineage>
        <taxon>Eukaryota</taxon>
        <taxon>Metazoa</taxon>
        <taxon>Ecdysozoa</taxon>
        <taxon>Arthropoda</taxon>
        <taxon>Hexapoda</taxon>
        <taxon>Collembola</taxon>
        <taxon>Symphypleona</taxon>
        <taxon>Sminthuridae</taxon>
        <taxon>Allacma</taxon>
    </lineage>
</organism>
<keyword evidence="3" id="KW-1185">Reference proteome</keyword>
<comment type="caution">
    <text evidence="2">The sequence shown here is derived from an EMBL/GenBank/DDBJ whole genome shotgun (WGS) entry which is preliminary data.</text>
</comment>
<proteinExistence type="predicted"/>
<dbReference type="Proteomes" id="UP000708208">
    <property type="component" value="Unassembled WGS sequence"/>
</dbReference>
<sequence>MNRDKEMDREDVKPKVYRELMSAAEPIQNLMTEYGRRNIELEKSIAMKDDKIATLEKDLTRMEKRFHLNDQELRNKEKGYKILADDFRKEKMFQENYRQQLEKKLKDRDERLRYEEGEKIKLEKRIAYLESKLKETERECNQLRQQFNAEYTKSRNTNRERYSQEITSSSKQHHESSKKRKIHSDEESSRENHKRKSEENREKPRLRYINYNPVMYYEGILFHDSKVKTQMPIEIDVFSLMKDCKKRGFQFNQSLLRNEVEDFHFECQWDYVSTYLHKGPKGNIIRLFYINNYLTIGDSFLYATVRQGLHKNKVMQSIYVGSELGGGTLSPGQIKRQLAENLRYITSKVMISFGLHDIDTEIYQNAL</sequence>
<reference evidence="2" key="1">
    <citation type="submission" date="2021-06" db="EMBL/GenBank/DDBJ databases">
        <authorList>
            <person name="Hodson N. C."/>
            <person name="Mongue J. A."/>
            <person name="Jaron S. K."/>
        </authorList>
    </citation>
    <scope>NUCLEOTIDE SEQUENCE</scope>
</reference>
<dbReference type="AlphaFoldDB" id="A0A8J2JZD5"/>
<feature type="non-terminal residue" evidence="2">
    <location>
        <position position="1"/>
    </location>
</feature>
<accession>A0A8J2JZD5</accession>
<protein>
    <submittedName>
        <fullName evidence="2">Uncharacterized protein</fullName>
    </submittedName>
</protein>
<evidence type="ECO:0000256" key="1">
    <source>
        <dbReference type="SAM" id="MobiDB-lite"/>
    </source>
</evidence>
<feature type="compositionally biased region" description="Basic and acidic residues" evidence="1">
    <location>
        <begin position="183"/>
        <end position="204"/>
    </location>
</feature>
<gene>
    <name evidence="2" type="ORF">AFUS01_LOCUS13814</name>
</gene>
<evidence type="ECO:0000313" key="2">
    <source>
        <dbReference type="EMBL" id="CAG7724815.1"/>
    </source>
</evidence>
<feature type="non-terminal residue" evidence="2">
    <location>
        <position position="367"/>
    </location>
</feature>
<dbReference type="EMBL" id="CAJVCH010114360">
    <property type="protein sequence ID" value="CAG7724815.1"/>
    <property type="molecule type" value="Genomic_DNA"/>
</dbReference>
<dbReference type="OrthoDB" id="10416187at2759"/>